<reference evidence="1 2" key="1">
    <citation type="submission" date="2015-02" db="EMBL/GenBank/DDBJ databases">
        <title>Draft genome sequences of ten Microbacterium spp. with emphasis on heavy metal contaminated environments.</title>
        <authorList>
            <person name="Corretto E."/>
        </authorList>
    </citation>
    <scope>NUCLEOTIDE SEQUENCE [LARGE SCALE GENOMIC DNA]</scope>
    <source>
        <strain evidence="1 2">DSM 23848</strain>
    </source>
</reference>
<protein>
    <submittedName>
        <fullName evidence="1">Uncharacterized protein</fullName>
    </submittedName>
</protein>
<evidence type="ECO:0000313" key="2">
    <source>
        <dbReference type="Proteomes" id="UP000033448"/>
    </source>
</evidence>
<keyword evidence="2" id="KW-1185">Reference proteome</keyword>
<evidence type="ECO:0000313" key="1">
    <source>
        <dbReference type="EMBL" id="KJL24879.1"/>
    </source>
</evidence>
<dbReference type="PATRIC" id="fig|582680.7.peg.1641"/>
<dbReference type="RefSeq" id="WP_045250308.1">
    <property type="nucleotide sequence ID" value="NZ_JYIT01000072.1"/>
</dbReference>
<dbReference type="EMBL" id="JYIT01000072">
    <property type="protein sequence ID" value="KJL24879.1"/>
    <property type="molecule type" value="Genomic_DNA"/>
</dbReference>
<proteinExistence type="predicted"/>
<dbReference type="AlphaFoldDB" id="A0A0F0KWP0"/>
<gene>
    <name evidence="1" type="ORF">RL72_01602</name>
</gene>
<dbReference type="OrthoDB" id="4391631at2"/>
<name>A0A0F0KWP0_9MICO</name>
<accession>A0A0F0KWP0</accession>
<sequence length="420" mass="44403">MSDEIELIGDGDGLAVIGEPGAVERFLASAGVPSKDLALQQRLGSTLNAGSAVARAGSEIAANSGRWVKLTEDSAKAMKVANLMKGSSDGVSRAIATTSKGKITKILEFTKPGSVGSMLTNPAMLAGAAGIMAQLAMQQTMEEITDYLAKIDEKVDDILRAQKDAALAEMIGVGFVIDEAMTVREHTGRVSEVTWSKVQGAAQTIATTQGYALRQLDAIATKLEKKRAVGDLADVSEAAEESVEEWLAVLARCFQLQDGLGVLELDRVLDASPEELERHRRGLKAARDERRARIATTTQSLLARMDAAADLANTKVFLHPLKSGAVVRSGNEVMADIVVFNERLGIAAAHEAVEAKKWVAAAGEARDKAVEVGVDGAEAVAKFGNKVFGDAKSAGERLADGVAQRFPLRRAAKPDADDQN</sequence>
<dbReference type="Proteomes" id="UP000033448">
    <property type="component" value="Unassembled WGS sequence"/>
</dbReference>
<comment type="caution">
    <text evidence="1">The sequence shown here is derived from an EMBL/GenBank/DDBJ whole genome shotgun (WGS) entry which is preliminary data.</text>
</comment>
<organism evidence="1 2">
    <name type="scientific">Microbacterium azadirachtae</name>
    <dbReference type="NCBI Taxonomy" id="582680"/>
    <lineage>
        <taxon>Bacteria</taxon>
        <taxon>Bacillati</taxon>
        <taxon>Actinomycetota</taxon>
        <taxon>Actinomycetes</taxon>
        <taxon>Micrococcales</taxon>
        <taxon>Microbacteriaceae</taxon>
        <taxon>Microbacterium</taxon>
    </lineage>
</organism>